<feature type="compositionally biased region" description="Basic and acidic residues" evidence="1">
    <location>
        <begin position="392"/>
        <end position="402"/>
    </location>
</feature>
<feature type="compositionally biased region" description="Low complexity" evidence="1">
    <location>
        <begin position="184"/>
        <end position="226"/>
    </location>
</feature>
<evidence type="ECO:0000256" key="1">
    <source>
        <dbReference type="SAM" id="MobiDB-lite"/>
    </source>
</evidence>
<feature type="compositionally biased region" description="Gly residues" evidence="1">
    <location>
        <begin position="265"/>
        <end position="279"/>
    </location>
</feature>
<evidence type="ECO:0000313" key="2">
    <source>
        <dbReference type="EMBL" id="PAV21107.1"/>
    </source>
</evidence>
<feature type="region of interest" description="Disordered" evidence="1">
    <location>
        <begin position="1"/>
        <end position="70"/>
    </location>
</feature>
<feature type="compositionally biased region" description="Basic and acidic residues" evidence="1">
    <location>
        <begin position="371"/>
        <end position="384"/>
    </location>
</feature>
<accession>A0A286UNB3</accession>
<feature type="compositionally biased region" description="Gly residues" evidence="1">
    <location>
        <begin position="227"/>
        <end position="253"/>
    </location>
</feature>
<dbReference type="AlphaFoldDB" id="A0A286UNB3"/>
<reference evidence="2 3" key="1">
    <citation type="journal article" date="2017" name="Mol. Ecol.">
        <title>Comparative and population genomic landscape of Phellinus noxius: A hypervariable fungus causing root rot in trees.</title>
        <authorList>
            <person name="Chung C.L."/>
            <person name="Lee T.J."/>
            <person name="Akiba M."/>
            <person name="Lee H.H."/>
            <person name="Kuo T.H."/>
            <person name="Liu D."/>
            <person name="Ke H.M."/>
            <person name="Yokoi T."/>
            <person name="Roa M.B."/>
            <person name="Lu M.J."/>
            <person name="Chang Y.Y."/>
            <person name="Ann P.J."/>
            <person name="Tsai J.N."/>
            <person name="Chen C.Y."/>
            <person name="Tzean S.S."/>
            <person name="Ota Y."/>
            <person name="Hattori T."/>
            <person name="Sahashi N."/>
            <person name="Liou R.F."/>
            <person name="Kikuchi T."/>
            <person name="Tsai I.J."/>
        </authorList>
    </citation>
    <scope>NUCLEOTIDE SEQUENCE [LARGE SCALE GENOMIC DNA]</scope>
    <source>
        <strain evidence="2 3">FFPRI411160</strain>
    </source>
</reference>
<feature type="region of interest" description="Disordered" evidence="1">
    <location>
        <begin position="572"/>
        <end position="719"/>
    </location>
</feature>
<comment type="caution">
    <text evidence="2">The sequence shown here is derived from an EMBL/GenBank/DDBJ whole genome shotgun (WGS) entry which is preliminary data.</text>
</comment>
<organism evidence="2 3">
    <name type="scientific">Pyrrhoderma noxium</name>
    <dbReference type="NCBI Taxonomy" id="2282107"/>
    <lineage>
        <taxon>Eukaryota</taxon>
        <taxon>Fungi</taxon>
        <taxon>Dikarya</taxon>
        <taxon>Basidiomycota</taxon>
        <taxon>Agaricomycotina</taxon>
        <taxon>Agaricomycetes</taxon>
        <taxon>Hymenochaetales</taxon>
        <taxon>Hymenochaetaceae</taxon>
        <taxon>Pyrrhoderma</taxon>
    </lineage>
</organism>
<feature type="compositionally biased region" description="Low complexity" evidence="1">
    <location>
        <begin position="254"/>
        <end position="264"/>
    </location>
</feature>
<feature type="compositionally biased region" description="Low complexity" evidence="1">
    <location>
        <begin position="144"/>
        <end position="155"/>
    </location>
</feature>
<dbReference type="Proteomes" id="UP000217199">
    <property type="component" value="Unassembled WGS sequence"/>
</dbReference>
<dbReference type="PANTHER" id="PTHR24216">
    <property type="entry name" value="PAXILLIN-RELATED"/>
    <property type="match status" value="1"/>
</dbReference>
<feature type="compositionally biased region" description="Pro residues" evidence="1">
    <location>
        <begin position="121"/>
        <end position="143"/>
    </location>
</feature>
<feature type="compositionally biased region" description="Low complexity" evidence="1">
    <location>
        <begin position="19"/>
        <end position="38"/>
    </location>
</feature>
<evidence type="ECO:0000313" key="3">
    <source>
        <dbReference type="Proteomes" id="UP000217199"/>
    </source>
</evidence>
<feature type="compositionally biased region" description="Low complexity" evidence="1">
    <location>
        <begin position="1"/>
        <end position="11"/>
    </location>
</feature>
<dbReference type="OrthoDB" id="431557at2759"/>
<protein>
    <submittedName>
        <fullName evidence="2">Proteasome subunit alpha type 1</fullName>
    </submittedName>
</protein>
<dbReference type="InParanoid" id="A0A286UNB3"/>
<sequence>MFHPISTSSHPFPRPSSPQPAAQPDYSAYWSAQQAAAQPTFNPQWAAQNPQWPGAPTAQASAPAKPPGDQAAALYANYGYGQQWQQHQQHYAQPTATPPVIAAQPYHHPYQQPATPYAAQPYPPQPMPPPQTPAQPAFRPPQAPQTQQTFYQHQQRPPPSAMIQNSPSQQMPPAKRQRFDNSHQSTPQQPRFQQPSSSQGMQGIPLGPSKPSSLPQQPSQMPSQGSFSGGAGRGGMGGGRGSGMNRGGRGGNNSGNRGMGMNRGRVGGMHSGSSRGGGRINRTDLCVDISLANVTTLVTSIDEVEDLSTALIIKTIHRSVVDTVAVVVTISLITGKREENRRTLTDFKIIGLEIASLGWKWGQIPADSDSETTKSTEDAPKSETSDVESTDVDTKENADELNKPLSAPKDGATSGTSAARMRIYFHTPPSADDSRPIIPTPSVSDTRKGKRKKLDDDDGDAGDEIRAPPPPPVPSGKESVDGNTGFTGDDQDGNIGRGSDAPSVEETPSEADWLMAAIAEGDGEMESEACEQTQIDTDVEVNDQDGSFELDDAISEFGTQQTEVVDTQLDITGVEDEKEDSQLTPLATLRDGDTEDAAGAKPVKSSNESVEGALAGPSSIEQEKGSDSNNEKNEPDSELIVSQIQRPTESKQDNSLLPQGEASSTNKDSNSPGKPAHADVDHLPEPPASPTSNTAFSGTSTSSTVNHDLPAKPVTNTSKMPSANRVSIAYAAGSKRLLLDAEIVEKMVVFRAEGRIDIDMTVGRVSDGFKGILIETLGENKSYTPISELTEALETDETLPPFWKLESGTQTLLRVYLDKERPLSEPKWVKTGDVQDWLRDMFGGRFWVAGDAVGWEKKIEVRYPDSAPTIQTVLAGWSTNSPVGNPSERSRFVKTHMTNADNVLEILLRLVRGERATPFSQNGSAISAPSITGPLLAAMDSSSPHAAQQTHVSLAVIAIVRLASQLASQSLGEEKGKEHVDERVGEIIRSLPSHLLYKSLDGMFKEWRSDKKGGR</sequence>
<feature type="compositionally biased region" description="Polar residues" evidence="1">
    <location>
        <begin position="39"/>
        <end position="51"/>
    </location>
</feature>
<dbReference type="EMBL" id="NBII01000003">
    <property type="protein sequence ID" value="PAV21107.1"/>
    <property type="molecule type" value="Genomic_DNA"/>
</dbReference>
<keyword evidence="3" id="KW-1185">Reference proteome</keyword>
<feature type="compositionally biased region" description="Basic and acidic residues" evidence="1">
    <location>
        <begin position="621"/>
        <end position="635"/>
    </location>
</feature>
<keyword evidence="2" id="KW-0647">Proteasome</keyword>
<feature type="compositionally biased region" description="Low complexity" evidence="1">
    <location>
        <begin position="108"/>
        <end position="120"/>
    </location>
</feature>
<dbReference type="PANTHER" id="PTHR24216:SF65">
    <property type="entry name" value="PAXILLIN-LIKE PROTEIN 1"/>
    <property type="match status" value="1"/>
</dbReference>
<feature type="compositionally biased region" description="Polar residues" evidence="1">
    <location>
        <begin position="690"/>
        <end position="706"/>
    </location>
</feature>
<gene>
    <name evidence="2" type="ORF">PNOK_0373400</name>
</gene>
<feature type="region of interest" description="Disordered" evidence="1">
    <location>
        <begin position="366"/>
        <end position="511"/>
    </location>
</feature>
<feature type="region of interest" description="Disordered" evidence="1">
    <location>
        <begin position="86"/>
        <end position="280"/>
    </location>
</feature>
<dbReference type="STRING" id="2282107.A0A286UNB3"/>
<proteinExistence type="predicted"/>
<feature type="compositionally biased region" description="Polar residues" evidence="1">
    <location>
        <begin position="640"/>
        <end position="672"/>
    </location>
</feature>
<feature type="compositionally biased region" description="Polar residues" evidence="1">
    <location>
        <begin position="162"/>
        <end position="171"/>
    </location>
</feature>
<dbReference type="GO" id="GO:0000502">
    <property type="term" value="C:proteasome complex"/>
    <property type="evidence" value="ECO:0007669"/>
    <property type="project" value="UniProtKB-KW"/>
</dbReference>
<name>A0A286UNB3_9AGAM</name>